<dbReference type="Pfam" id="PF21812">
    <property type="entry name" value="DUF6881"/>
    <property type="match status" value="1"/>
</dbReference>
<proteinExistence type="predicted"/>
<dbReference type="Proteomes" id="UP001596011">
    <property type="component" value="Unassembled WGS sequence"/>
</dbReference>
<sequence length="97" mass="11221">MMSYLRVAWHHTLRDEPVWLISEIVDNAEVRKVEIYADGRHDYADVYQSTGTTSLSVTPMPSIAEIAEQEEFTPEEIDRDAFEVAWRNAIAWHRAEG</sequence>
<dbReference type="EMBL" id="JBHSFI010000001">
    <property type="protein sequence ID" value="MFC4627050.1"/>
    <property type="molecule type" value="Genomic_DNA"/>
</dbReference>
<organism evidence="2 3">
    <name type="scientific">Promicromonospora alba</name>
    <dbReference type="NCBI Taxonomy" id="1616110"/>
    <lineage>
        <taxon>Bacteria</taxon>
        <taxon>Bacillati</taxon>
        <taxon>Actinomycetota</taxon>
        <taxon>Actinomycetes</taxon>
        <taxon>Micrococcales</taxon>
        <taxon>Promicromonosporaceae</taxon>
        <taxon>Promicromonospora</taxon>
    </lineage>
</organism>
<name>A0ABV9HE26_9MICO</name>
<dbReference type="InterPro" id="IPR049248">
    <property type="entry name" value="DUF6881"/>
</dbReference>
<protein>
    <submittedName>
        <fullName evidence="2">DUF6881 domain-containing protein</fullName>
    </submittedName>
</protein>
<evidence type="ECO:0000313" key="2">
    <source>
        <dbReference type="EMBL" id="MFC4627050.1"/>
    </source>
</evidence>
<comment type="caution">
    <text evidence="2">The sequence shown here is derived from an EMBL/GenBank/DDBJ whole genome shotgun (WGS) entry which is preliminary data.</text>
</comment>
<keyword evidence="3" id="KW-1185">Reference proteome</keyword>
<gene>
    <name evidence="2" type="ORF">ACFO6V_02310</name>
</gene>
<evidence type="ECO:0000313" key="3">
    <source>
        <dbReference type="Proteomes" id="UP001596011"/>
    </source>
</evidence>
<accession>A0ABV9HE26</accession>
<dbReference type="RefSeq" id="WP_377132141.1">
    <property type="nucleotide sequence ID" value="NZ_JBHSFI010000001.1"/>
</dbReference>
<feature type="domain" description="DUF6881" evidence="1">
    <location>
        <begin position="3"/>
        <end position="90"/>
    </location>
</feature>
<reference evidence="3" key="1">
    <citation type="journal article" date="2019" name="Int. J. Syst. Evol. Microbiol.">
        <title>The Global Catalogue of Microorganisms (GCM) 10K type strain sequencing project: providing services to taxonomists for standard genome sequencing and annotation.</title>
        <authorList>
            <consortium name="The Broad Institute Genomics Platform"/>
            <consortium name="The Broad Institute Genome Sequencing Center for Infectious Disease"/>
            <person name="Wu L."/>
            <person name="Ma J."/>
        </authorList>
    </citation>
    <scope>NUCLEOTIDE SEQUENCE [LARGE SCALE GENOMIC DNA]</scope>
    <source>
        <strain evidence="3">CCUG 42722</strain>
    </source>
</reference>
<evidence type="ECO:0000259" key="1">
    <source>
        <dbReference type="Pfam" id="PF21812"/>
    </source>
</evidence>